<sequence length="50" mass="5418">MELGASVWAEVLTAAVAWLTVVCLLLARVPKPPGLLDSPLDMDQPEESER</sequence>
<evidence type="ECO:0000313" key="4">
    <source>
        <dbReference type="Proteomes" id="UP001244563"/>
    </source>
</evidence>
<dbReference type="GeneID" id="84016521"/>
<dbReference type="Proteomes" id="UP001244563">
    <property type="component" value="Unassembled WGS sequence"/>
</dbReference>
<evidence type="ECO:0000256" key="2">
    <source>
        <dbReference type="SAM" id="Phobius"/>
    </source>
</evidence>
<dbReference type="EMBL" id="JAUSSW010000025">
    <property type="protein sequence ID" value="MDQ0104834.1"/>
    <property type="molecule type" value="Genomic_DNA"/>
</dbReference>
<accession>A0ABT9TUD3</accession>
<protein>
    <submittedName>
        <fullName evidence="3">Uncharacterized protein</fullName>
    </submittedName>
</protein>
<comment type="caution">
    <text evidence="3">The sequence shown here is derived from an EMBL/GenBank/DDBJ whole genome shotgun (WGS) entry which is preliminary data.</text>
</comment>
<feature type="transmembrane region" description="Helical" evidence="2">
    <location>
        <begin position="6"/>
        <end position="27"/>
    </location>
</feature>
<feature type="region of interest" description="Disordered" evidence="1">
    <location>
        <begin position="31"/>
        <end position="50"/>
    </location>
</feature>
<keyword evidence="4" id="KW-1185">Reference proteome</keyword>
<name>A0ABT9TUD3_PAENI</name>
<reference evidence="3 4" key="1">
    <citation type="submission" date="2023-07" db="EMBL/GenBank/DDBJ databases">
        <title>Sorghum-associated microbial communities from plants grown in Nebraska, USA.</title>
        <authorList>
            <person name="Schachtman D."/>
        </authorList>
    </citation>
    <scope>NUCLEOTIDE SEQUENCE [LARGE SCALE GENOMIC DNA]</scope>
    <source>
        <strain evidence="3 4">CC523</strain>
    </source>
</reference>
<dbReference type="RefSeq" id="WP_018778877.1">
    <property type="nucleotide sequence ID" value="NZ_BDDW01000022.1"/>
</dbReference>
<organism evidence="3 4">
    <name type="scientific">Paenarthrobacter nicotinovorans</name>
    <name type="common">Arthrobacter nicotinovorans</name>
    <dbReference type="NCBI Taxonomy" id="29320"/>
    <lineage>
        <taxon>Bacteria</taxon>
        <taxon>Bacillati</taxon>
        <taxon>Actinomycetota</taxon>
        <taxon>Actinomycetes</taxon>
        <taxon>Micrococcales</taxon>
        <taxon>Micrococcaceae</taxon>
        <taxon>Paenarthrobacter</taxon>
    </lineage>
</organism>
<gene>
    <name evidence="3" type="ORF">J2T10_004510</name>
</gene>
<keyword evidence="2" id="KW-0472">Membrane</keyword>
<proteinExistence type="predicted"/>
<evidence type="ECO:0000313" key="3">
    <source>
        <dbReference type="EMBL" id="MDQ0104834.1"/>
    </source>
</evidence>
<keyword evidence="2" id="KW-0812">Transmembrane</keyword>
<keyword evidence="2" id="KW-1133">Transmembrane helix</keyword>
<evidence type="ECO:0000256" key="1">
    <source>
        <dbReference type="SAM" id="MobiDB-lite"/>
    </source>
</evidence>